<feature type="compositionally biased region" description="Polar residues" evidence="2">
    <location>
        <begin position="10"/>
        <end position="20"/>
    </location>
</feature>
<organism evidence="3 4">
    <name type="scientific">Cyprinus carpio carpio</name>
    <dbReference type="NCBI Taxonomy" id="630221"/>
    <lineage>
        <taxon>Eukaryota</taxon>
        <taxon>Metazoa</taxon>
        <taxon>Chordata</taxon>
        <taxon>Craniata</taxon>
        <taxon>Vertebrata</taxon>
        <taxon>Euteleostomi</taxon>
        <taxon>Actinopterygii</taxon>
        <taxon>Neopterygii</taxon>
        <taxon>Teleostei</taxon>
        <taxon>Ostariophysi</taxon>
        <taxon>Cypriniformes</taxon>
        <taxon>Cyprinidae</taxon>
        <taxon>Cyprininae</taxon>
        <taxon>Cyprinus</taxon>
    </lineage>
</organism>
<evidence type="ECO:0000256" key="1">
    <source>
        <dbReference type="SAM" id="Coils"/>
    </source>
</evidence>
<evidence type="ECO:0008006" key="5">
    <source>
        <dbReference type="Google" id="ProtNLM"/>
    </source>
</evidence>
<keyword evidence="4" id="KW-1185">Reference proteome</keyword>
<feature type="compositionally biased region" description="Low complexity" evidence="2">
    <location>
        <begin position="644"/>
        <end position="655"/>
    </location>
</feature>
<feature type="compositionally biased region" description="Polar residues" evidence="2">
    <location>
        <begin position="663"/>
        <end position="701"/>
    </location>
</feature>
<evidence type="ECO:0000313" key="3">
    <source>
        <dbReference type="Ensembl" id="ENSCCRP00000037972.2"/>
    </source>
</evidence>
<keyword evidence="1" id="KW-0175">Coiled coil</keyword>
<sequence length="701" mass="79093">MEGFKERWNSKTPGSFSISKGSPVEPWHSTPVKKNVFAANETPDVSSTKLRDEDRTRPAALSLHELSKPMSSFSLMQDFQTPVNGLEVSTIQRQRLELQLLIAELKDRDQELNTMAAAHHKQLLSWEQDRQRVLILEQRCARLEDELEQRNEVIRALSKRTKVAETREKDVYRELNSSQQQLHELSRRQMNTSRHEQDLEERNQSLDSTVMMLSSQLGQLQVREEELSSMLKLKDKDVIEATNQILELSGHLCELEKSLEELRTRESKTLREMEEHKHCFRESRHENTQLKAELQEKTIENNSQREELIRLKQENQLLKRDITAVELQMMNEDNSWRDELLELSRSKQARAGSELLCLRQVCENQQNELQLLKLNLESARESLRHHEGQRSRERADSGLGDSHLLQYSDHQEGTELETGLISTLCHSTSRNAPSGLTQHLCVEVETQTDSEHDFGAALSATNHEVAEQSAVEESCSGDNITNGYATSQCDINEQESPKMEMKERANNCVEPSSQSLCCDNGDSPSEDPQSQAVYSDIRADVDLMAVFDYDSETGTPVCVVDVDISPRFSCAADLSLLHLDCPAPSHRSRRSSVCLPDSTLSIELCANDVAHHGIEEGYSSSTTRLQRLLAESQEMVAGLESSTKKSVSPTKPQSPADCDSGRHLQSNHGNGSPSQTSTHSQTRGQSDSQIESSPRLQQGSK</sequence>
<feature type="region of interest" description="Disordered" evidence="2">
    <location>
        <begin position="383"/>
        <end position="404"/>
    </location>
</feature>
<feature type="compositionally biased region" description="Basic and acidic residues" evidence="2">
    <location>
        <begin position="383"/>
        <end position="396"/>
    </location>
</feature>
<dbReference type="GeneTree" id="ENSGT00940000167301"/>
<evidence type="ECO:0000313" key="4">
    <source>
        <dbReference type="Proteomes" id="UP001108240"/>
    </source>
</evidence>
<evidence type="ECO:0000256" key="2">
    <source>
        <dbReference type="SAM" id="MobiDB-lite"/>
    </source>
</evidence>
<reference evidence="3" key="1">
    <citation type="submission" date="2025-08" db="UniProtKB">
        <authorList>
            <consortium name="Ensembl"/>
        </authorList>
    </citation>
    <scope>IDENTIFICATION</scope>
</reference>
<dbReference type="AlphaFoldDB" id="A0A8C1BUI9"/>
<feature type="region of interest" description="Disordered" evidence="2">
    <location>
        <begin position="173"/>
        <end position="201"/>
    </location>
</feature>
<proteinExistence type="predicted"/>
<dbReference type="Proteomes" id="UP001108240">
    <property type="component" value="Unplaced"/>
</dbReference>
<feature type="region of interest" description="Disordered" evidence="2">
    <location>
        <begin position="1"/>
        <end position="56"/>
    </location>
</feature>
<feature type="compositionally biased region" description="Polar residues" evidence="2">
    <location>
        <begin position="175"/>
        <end position="192"/>
    </location>
</feature>
<feature type="coiled-coil region" evidence="1">
    <location>
        <begin position="280"/>
        <end position="328"/>
    </location>
</feature>
<reference evidence="3" key="2">
    <citation type="submission" date="2025-09" db="UniProtKB">
        <authorList>
            <consortium name="Ensembl"/>
        </authorList>
    </citation>
    <scope>IDENTIFICATION</scope>
</reference>
<feature type="region of interest" description="Disordered" evidence="2">
    <location>
        <begin position="636"/>
        <end position="701"/>
    </location>
</feature>
<protein>
    <recommendedName>
        <fullName evidence="5">Coiled-coil domain-containing protein 62</fullName>
    </recommendedName>
</protein>
<feature type="coiled-coil region" evidence="1">
    <location>
        <begin position="88"/>
        <end position="160"/>
    </location>
</feature>
<accession>A0A8C1BUI9</accession>
<dbReference type="Ensembl" id="ENSCCRT00000041131.2">
    <property type="protein sequence ID" value="ENSCCRP00000037972.2"/>
    <property type="gene ID" value="ENSCCRG00000065333.1"/>
</dbReference>
<name>A0A8C1BUI9_CYPCA</name>